<evidence type="ECO:0000313" key="2">
    <source>
        <dbReference type="Proteomes" id="UP001143910"/>
    </source>
</evidence>
<dbReference type="Proteomes" id="UP001143910">
    <property type="component" value="Unassembled WGS sequence"/>
</dbReference>
<comment type="caution">
    <text evidence="1">The sequence shown here is derived from an EMBL/GenBank/DDBJ whole genome shotgun (WGS) entry which is preliminary data.</text>
</comment>
<accession>A0ACC1MW79</accession>
<keyword evidence="2" id="KW-1185">Reference proteome</keyword>
<proteinExistence type="predicted"/>
<name>A0ACC1MW79_9HYPO</name>
<protein>
    <submittedName>
        <fullName evidence="1">Uncharacterized protein</fullName>
    </submittedName>
</protein>
<dbReference type="EMBL" id="JANJQO010001501">
    <property type="protein sequence ID" value="KAJ2970626.1"/>
    <property type="molecule type" value="Genomic_DNA"/>
</dbReference>
<reference evidence="1" key="1">
    <citation type="submission" date="2022-08" db="EMBL/GenBank/DDBJ databases">
        <title>Genome Sequence of Lecanicillium fungicola.</title>
        <authorList>
            <person name="Buettner E."/>
        </authorList>
    </citation>
    <scope>NUCLEOTIDE SEQUENCE</scope>
    <source>
        <strain evidence="1">Babe33</strain>
    </source>
</reference>
<sequence length="472" mass="52850">MASEEKEALKAKLQLEFDNFLGNDRNINEKALNRVRQTLHGYASNEPVNTMHVDEIQERVRIVKVLETRLSKAAAAQKKPFEITPLIASFFMLLPLSVLRSLETRMGLRGLLGHLFSLRGHIHRLQRGYYTNGAKEDQNAQSLALSSSQSLPAGPEQLSISAASGTNQASVSSRGKKRASDGSIVSQNLKPTVEEQAEGSHAAKRECKDRDGHRCIITNSSRVELCNILPCAMYNTNPRKSQFSQSLTELFAYFGSTLEFDELISSEETLDHHWNLIPLQSPIHEAWGNAECAVKCLGIYPKGDKYIVNLQFHWLNVNKFTRSDLKNFDVSLSNFSRMVGDTLYPEFPNEGGDILRLDTTRIRTGDIFNITMPNEDDAKKMKVLIDAQWVVLRIAAMSGEVLDFHLSSQTHLDFDNVIIREMLEARDGIPVGRSKADVSSWVKSQVVAWEEGAAAGTSMRELREQASQLSQQ</sequence>
<evidence type="ECO:0000313" key="1">
    <source>
        <dbReference type="EMBL" id="KAJ2970626.1"/>
    </source>
</evidence>
<gene>
    <name evidence="1" type="ORF">NQ176_g8099</name>
</gene>
<organism evidence="1 2">
    <name type="scientific">Zarea fungicola</name>
    <dbReference type="NCBI Taxonomy" id="93591"/>
    <lineage>
        <taxon>Eukaryota</taxon>
        <taxon>Fungi</taxon>
        <taxon>Dikarya</taxon>
        <taxon>Ascomycota</taxon>
        <taxon>Pezizomycotina</taxon>
        <taxon>Sordariomycetes</taxon>
        <taxon>Hypocreomycetidae</taxon>
        <taxon>Hypocreales</taxon>
        <taxon>Cordycipitaceae</taxon>
        <taxon>Zarea</taxon>
    </lineage>
</organism>